<reference evidence="2" key="1">
    <citation type="journal article" date="2019" name="Int. J. Syst. Evol. Microbiol.">
        <title>The Global Catalogue of Microorganisms (GCM) 10K type strain sequencing project: providing services to taxonomists for standard genome sequencing and annotation.</title>
        <authorList>
            <consortium name="The Broad Institute Genomics Platform"/>
            <consortium name="The Broad Institute Genome Sequencing Center for Infectious Disease"/>
            <person name="Wu L."/>
            <person name="Ma J."/>
        </authorList>
    </citation>
    <scope>NUCLEOTIDE SEQUENCE [LARGE SCALE GENOMIC DNA]</scope>
    <source>
        <strain evidence="2">JCM 15614</strain>
    </source>
</reference>
<dbReference type="RefSeq" id="WP_344690339.1">
    <property type="nucleotide sequence ID" value="NZ_BAAAVV010000010.1"/>
</dbReference>
<dbReference type="EMBL" id="BAAAVV010000010">
    <property type="protein sequence ID" value="GAA3178468.1"/>
    <property type="molecule type" value="Genomic_DNA"/>
</dbReference>
<accession>A0ABP6PJI3</accession>
<proteinExistence type="predicted"/>
<evidence type="ECO:0000313" key="2">
    <source>
        <dbReference type="Proteomes" id="UP001499924"/>
    </source>
</evidence>
<gene>
    <name evidence="1" type="ORF">GCM10010531_35420</name>
</gene>
<protein>
    <submittedName>
        <fullName evidence="1">Uncharacterized protein</fullName>
    </submittedName>
</protein>
<name>A0ABP6PJI3_9ACTN</name>
<organism evidence="1 2">
    <name type="scientific">Blastococcus jejuensis</name>
    <dbReference type="NCBI Taxonomy" id="351224"/>
    <lineage>
        <taxon>Bacteria</taxon>
        <taxon>Bacillati</taxon>
        <taxon>Actinomycetota</taxon>
        <taxon>Actinomycetes</taxon>
        <taxon>Geodermatophilales</taxon>
        <taxon>Geodermatophilaceae</taxon>
        <taxon>Blastococcus</taxon>
    </lineage>
</organism>
<dbReference type="Proteomes" id="UP001499924">
    <property type="component" value="Unassembled WGS sequence"/>
</dbReference>
<comment type="caution">
    <text evidence="1">The sequence shown here is derived from an EMBL/GenBank/DDBJ whole genome shotgun (WGS) entry which is preliminary data.</text>
</comment>
<keyword evidence="2" id="KW-1185">Reference proteome</keyword>
<sequence>MQITATAMLPSDDTDRARSALRLRLLEIIERRQIPSASLDGATMLMAGPTTLTDAAGHTWYEWVATLRTRPPVLPRRHLSDDRDVRPTVADLGLLRRHAG</sequence>
<evidence type="ECO:0000313" key="1">
    <source>
        <dbReference type="EMBL" id="GAA3178468.1"/>
    </source>
</evidence>